<dbReference type="Pfam" id="PF25975">
    <property type="entry name" value="CzcB_C"/>
    <property type="match status" value="1"/>
</dbReference>
<dbReference type="Pfam" id="PF19335">
    <property type="entry name" value="HMBD"/>
    <property type="match status" value="1"/>
</dbReference>
<dbReference type="Pfam" id="PF25954">
    <property type="entry name" value="Beta-barrel_RND_2"/>
    <property type="match status" value="1"/>
</dbReference>
<accession>A0A4R8MP18</accession>
<keyword evidence="1" id="KW-0813">Transport</keyword>
<dbReference type="STRING" id="1193051.LEP1GSC017_0411"/>
<dbReference type="InterPro" id="IPR045800">
    <property type="entry name" value="HMBD"/>
</dbReference>
<evidence type="ECO:0000259" key="4">
    <source>
        <dbReference type="Pfam" id="PF25954"/>
    </source>
</evidence>
<dbReference type="PANTHER" id="PTHR30097:SF15">
    <property type="entry name" value="CATION EFFLUX SYSTEM PROTEIN CUSB"/>
    <property type="match status" value="1"/>
</dbReference>
<dbReference type="GO" id="GO:0060003">
    <property type="term" value="P:copper ion export"/>
    <property type="evidence" value="ECO:0007669"/>
    <property type="project" value="TreeGrafter"/>
</dbReference>
<evidence type="ECO:0000313" key="7">
    <source>
        <dbReference type="Proteomes" id="UP000294684"/>
    </source>
</evidence>
<evidence type="ECO:0000256" key="1">
    <source>
        <dbReference type="ARBA" id="ARBA00022448"/>
    </source>
</evidence>
<feature type="compositionally biased region" description="Basic and acidic residues" evidence="2">
    <location>
        <begin position="36"/>
        <end position="52"/>
    </location>
</feature>
<dbReference type="AlphaFoldDB" id="A0A4R8MP18"/>
<feature type="domain" description="CusB-like beta-barrel" evidence="4">
    <location>
        <begin position="167"/>
        <end position="235"/>
    </location>
</feature>
<sequence length="320" mass="35951">MHTTYTSDRPGQCPICNMSLVKKEKTVSSSKSNHLASHEHNDETSVLRDPKEENMISLSEEKQILIGIKTTKAEIRNLSKSIMAYSRVAYDPELYTAILEFREARKATKLLAENPTTLSNSLVSSSIVRLKQLGLSDSQIAEWGNATRNPDELILGSKNGKAYIYSSIYESDINFVKKGQIVNLKVDSFPDKVFKGKIQSIDSILNEKNRTLRFRSYVVDKENLLKPEMFGNIEISISLKKTLSIPKSAVLNTGKHKLVYKKISTTEFTPVMVKTGMETDDFYEILEGLVEGDELVFESNFLLDSESKIKLGGSSNEHSH</sequence>
<evidence type="ECO:0000256" key="2">
    <source>
        <dbReference type="SAM" id="MobiDB-lite"/>
    </source>
</evidence>
<dbReference type="GO" id="GO:0046914">
    <property type="term" value="F:transition metal ion binding"/>
    <property type="evidence" value="ECO:0007669"/>
    <property type="project" value="TreeGrafter"/>
</dbReference>
<feature type="region of interest" description="Disordered" evidence="2">
    <location>
        <begin position="27"/>
        <end position="52"/>
    </location>
</feature>
<dbReference type="Gene3D" id="2.40.420.20">
    <property type="match status" value="1"/>
</dbReference>
<name>A0A4R8MP18_LEPME</name>
<keyword evidence="7" id="KW-1185">Reference proteome</keyword>
<reference evidence="6 7" key="1">
    <citation type="submission" date="2019-03" db="EMBL/GenBank/DDBJ databases">
        <title>Genomic Encyclopedia of Archaeal and Bacterial Type Strains, Phase II (KMG-II): from individual species to whole genera.</title>
        <authorList>
            <person name="Goeker M."/>
        </authorList>
    </citation>
    <scope>NUCLEOTIDE SEQUENCE [LARGE SCALE GENOMIC DNA]</scope>
    <source>
        <strain evidence="6 7">DSM 21537</strain>
    </source>
</reference>
<feature type="domain" description="CzcB-like C-terminal circularly permuted SH3-like" evidence="5">
    <location>
        <begin position="244"/>
        <end position="303"/>
    </location>
</feature>
<dbReference type="InterPro" id="IPR058792">
    <property type="entry name" value="Beta-barrel_RND_2"/>
</dbReference>
<evidence type="ECO:0000259" key="3">
    <source>
        <dbReference type="Pfam" id="PF19335"/>
    </source>
</evidence>
<dbReference type="Gene3D" id="2.40.30.170">
    <property type="match status" value="1"/>
</dbReference>
<dbReference type="EMBL" id="SORO01000005">
    <property type="protein sequence ID" value="TDY66765.1"/>
    <property type="molecule type" value="Genomic_DNA"/>
</dbReference>
<evidence type="ECO:0000259" key="5">
    <source>
        <dbReference type="Pfam" id="PF25975"/>
    </source>
</evidence>
<dbReference type="PANTHER" id="PTHR30097">
    <property type="entry name" value="CATION EFFLUX SYSTEM PROTEIN CUSB"/>
    <property type="match status" value="1"/>
</dbReference>
<dbReference type="Proteomes" id="UP000294684">
    <property type="component" value="Unassembled WGS sequence"/>
</dbReference>
<evidence type="ECO:0000313" key="6">
    <source>
        <dbReference type="EMBL" id="TDY66765.1"/>
    </source>
</evidence>
<proteinExistence type="predicted"/>
<protein>
    <submittedName>
        <fullName evidence="6">Cu(I)/Ag(I) efflux system membrane fusion protein</fullName>
    </submittedName>
</protein>
<dbReference type="GO" id="GO:0015679">
    <property type="term" value="P:plasma membrane copper ion transport"/>
    <property type="evidence" value="ECO:0007669"/>
    <property type="project" value="TreeGrafter"/>
</dbReference>
<feature type="domain" description="Heavy metal binding" evidence="3">
    <location>
        <begin position="1"/>
        <end position="23"/>
    </location>
</feature>
<dbReference type="InterPro" id="IPR051909">
    <property type="entry name" value="MFP_Cation_Efflux"/>
</dbReference>
<gene>
    <name evidence="6" type="ORF">CLV96_3876</name>
</gene>
<dbReference type="GO" id="GO:0030288">
    <property type="term" value="C:outer membrane-bounded periplasmic space"/>
    <property type="evidence" value="ECO:0007669"/>
    <property type="project" value="TreeGrafter"/>
</dbReference>
<dbReference type="InterPro" id="IPR058649">
    <property type="entry name" value="CzcB_C"/>
</dbReference>
<organism evidence="6 7">
    <name type="scientific">Leptospira meyeri</name>
    <dbReference type="NCBI Taxonomy" id="29508"/>
    <lineage>
        <taxon>Bacteria</taxon>
        <taxon>Pseudomonadati</taxon>
        <taxon>Spirochaetota</taxon>
        <taxon>Spirochaetia</taxon>
        <taxon>Leptospirales</taxon>
        <taxon>Leptospiraceae</taxon>
        <taxon>Leptospira</taxon>
    </lineage>
</organism>
<comment type="caution">
    <text evidence="6">The sequence shown here is derived from an EMBL/GenBank/DDBJ whole genome shotgun (WGS) entry which is preliminary data.</text>
</comment>